<dbReference type="FunFam" id="3.40.50.10810:FF:000053">
    <property type="entry name" value="SNF2 family helicase/ATPase, putative"/>
    <property type="match status" value="1"/>
</dbReference>
<feature type="compositionally biased region" description="Polar residues" evidence="4">
    <location>
        <begin position="110"/>
        <end position="123"/>
    </location>
</feature>
<dbReference type="CDD" id="cd18793">
    <property type="entry name" value="SF2_C_SNF"/>
    <property type="match status" value="1"/>
</dbReference>
<dbReference type="SMART" id="SM00487">
    <property type="entry name" value="DEXDc"/>
    <property type="match status" value="1"/>
</dbReference>
<feature type="domain" description="Helicase ATP-binding" evidence="5">
    <location>
        <begin position="374"/>
        <end position="561"/>
    </location>
</feature>
<dbReference type="OrthoDB" id="448448at2759"/>
<dbReference type="Pfam" id="PF00176">
    <property type="entry name" value="SNF2-rel_dom"/>
    <property type="match status" value="1"/>
</dbReference>
<dbReference type="InterPro" id="IPR050628">
    <property type="entry name" value="SNF2_RAD54_helicase_TF"/>
</dbReference>
<evidence type="ECO:0000259" key="5">
    <source>
        <dbReference type="PROSITE" id="PS51192"/>
    </source>
</evidence>
<sequence>MSIESRVKQLTSSRTGSTVVLEPTFAILEDVPPGVVNFNMVHEREPPRLFSPSKAQQSLDDMDAPRIPVHLQPRQPPPQPAQSRPSAPQTSTAAQSGAEFGKASPLRNPLKTNTYASNASNPMFNVPKHGRPEHHKPIQRPSFPPKTQTASSAAPRAPAINSTMPPAQHSFRAPTSYTAPPPPKELPPLPDVFEIPRPQQATFADIPAAPKPLFSSRGFQPVNTWKAPSQISQNFVDLTARKVEHDEDDGFNPDRATSGGTFGDYDPYNYVDSAQASDNIKALLEGAFEEDDDEKPKTRLRRRKQTAKVEEKSAVDELAEQAKGVTLQEKLEISKVQEEEEEDDGTVEGLNVKLLPHQIDGVAWMMDKEVGQRKKNGVLPKGGILADDMGLGKTIQALSLILSNTRPERDSKEATKLKIPVAAEHGTLVVAPLALIKQWEAEIKDKVESSHTLKVKVHHGPSRTRRSEDLKKYDIVITTYEILVSEHGDSSSKDDGLKVGVMGLHWYRIILDEAHKIKNRNAKMTKGAYALKSVYRWCLTGTPMQNNLDELQSLIRFLNIKPYNDLKAWKDQIGGPMKNGRGGLAMKRLQYFLKAFMKRRTKEVLKKEGGLNFGKKNAGSEEKPDKGFKIVERKVTSVVVEFDEQEQSFYDRLSARTEKSLRNMVDGSNYMGALVLLLRLRQTCNHPELIRGNLKKEKDAIDSVPAKKSGDVDDLADMFGGMSVETRTCDVCRTQLSGAAVASGAVRCIDCEEDLDKVSSKKTKGKDSTSKKNKHRSRRRVVDSDDEGDEGDGQDQATDSENKDADDEEGSFSESEIKYFSSSGEDSDHSEEDLDQLSSGDDGGDGSDMISSTKIRKLLEILNDETPEHKVIVFSEFTSMLDIVEPFLRIAGHKFVRYDGSMKNDDREASLNALRKNKNVRVLLCSLKCGSLGLNLTAASRVVILEPFWNPFVEEQAIDRVHRLNQTQDVVVYKLTVRNTVEERILALQDKKRELARTAIEGGKGVAKLSMQDILNLFRREADFDPSHEHGALPGFNRGRILDDSNQQTNTTRAISGFGGYGSDAFARRW</sequence>
<feature type="domain" description="Helicase C-terminal" evidence="6">
    <location>
        <begin position="854"/>
        <end position="1015"/>
    </location>
</feature>
<dbReference type="PROSITE" id="PS51192">
    <property type="entry name" value="HELICASE_ATP_BIND_1"/>
    <property type="match status" value="1"/>
</dbReference>
<dbReference type="CDD" id="cd18008">
    <property type="entry name" value="DEXDc_SHPRH-like"/>
    <property type="match status" value="1"/>
</dbReference>
<organism evidence="7 8">
    <name type="scientific">Carpinus fangiana</name>
    <dbReference type="NCBI Taxonomy" id="176857"/>
    <lineage>
        <taxon>Eukaryota</taxon>
        <taxon>Viridiplantae</taxon>
        <taxon>Streptophyta</taxon>
        <taxon>Embryophyta</taxon>
        <taxon>Tracheophyta</taxon>
        <taxon>Spermatophyta</taxon>
        <taxon>Magnoliopsida</taxon>
        <taxon>eudicotyledons</taxon>
        <taxon>Gunneridae</taxon>
        <taxon>Pentapetalae</taxon>
        <taxon>rosids</taxon>
        <taxon>fabids</taxon>
        <taxon>Fagales</taxon>
        <taxon>Betulaceae</taxon>
        <taxon>Carpinus</taxon>
    </lineage>
</organism>
<comment type="caution">
    <text evidence="7">The sequence shown here is derived from an EMBL/GenBank/DDBJ whole genome shotgun (WGS) entry which is preliminary data.</text>
</comment>
<feature type="region of interest" description="Disordered" evidence="4">
    <location>
        <begin position="67"/>
        <end position="193"/>
    </location>
</feature>
<keyword evidence="8" id="KW-1185">Reference proteome</keyword>
<evidence type="ECO:0000259" key="6">
    <source>
        <dbReference type="PROSITE" id="PS51194"/>
    </source>
</evidence>
<dbReference type="GO" id="GO:0005634">
    <property type="term" value="C:nucleus"/>
    <property type="evidence" value="ECO:0007669"/>
    <property type="project" value="TreeGrafter"/>
</dbReference>
<dbReference type="InterPro" id="IPR001650">
    <property type="entry name" value="Helicase_C-like"/>
</dbReference>
<keyword evidence="3" id="KW-0067">ATP-binding</keyword>
<evidence type="ECO:0000256" key="3">
    <source>
        <dbReference type="ARBA" id="ARBA00022840"/>
    </source>
</evidence>
<dbReference type="GO" id="GO:0006281">
    <property type="term" value="P:DNA repair"/>
    <property type="evidence" value="ECO:0007669"/>
    <property type="project" value="TreeGrafter"/>
</dbReference>
<dbReference type="InterPro" id="IPR027417">
    <property type="entry name" value="P-loop_NTPase"/>
</dbReference>
<dbReference type="SMART" id="SM00490">
    <property type="entry name" value="HELICc"/>
    <property type="match status" value="1"/>
</dbReference>
<feature type="compositionally biased region" description="Basic residues" evidence="4">
    <location>
        <begin position="128"/>
        <end position="138"/>
    </location>
</feature>
<dbReference type="Pfam" id="PF00271">
    <property type="entry name" value="Helicase_C"/>
    <property type="match status" value="1"/>
</dbReference>
<dbReference type="InterPro" id="IPR000330">
    <property type="entry name" value="SNF2_N"/>
</dbReference>
<dbReference type="InterPro" id="IPR038718">
    <property type="entry name" value="SNF2-like_sf"/>
</dbReference>
<evidence type="ECO:0000313" key="8">
    <source>
        <dbReference type="Proteomes" id="UP000327013"/>
    </source>
</evidence>
<evidence type="ECO:0000313" key="7">
    <source>
        <dbReference type="EMBL" id="KAB8345962.1"/>
    </source>
</evidence>
<gene>
    <name evidence="7" type="ORF">FH972_023014</name>
</gene>
<dbReference type="InterPro" id="IPR014001">
    <property type="entry name" value="Helicase_ATP-bd"/>
</dbReference>
<dbReference type="GO" id="GO:0005524">
    <property type="term" value="F:ATP binding"/>
    <property type="evidence" value="ECO:0007669"/>
    <property type="project" value="UniProtKB-KW"/>
</dbReference>
<dbReference type="InterPro" id="IPR049730">
    <property type="entry name" value="SNF2/RAD54-like_C"/>
</dbReference>
<reference evidence="7 8" key="1">
    <citation type="submission" date="2019-06" db="EMBL/GenBank/DDBJ databases">
        <title>A chromosomal-level reference genome of Carpinus fangiana (Coryloideae, Betulaceae).</title>
        <authorList>
            <person name="Yang X."/>
            <person name="Wang Z."/>
            <person name="Zhang L."/>
            <person name="Hao G."/>
            <person name="Liu J."/>
            <person name="Yang Y."/>
        </authorList>
    </citation>
    <scope>NUCLEOTIDE SEQUENCE [LARGE SCALE GENOMIC DNA]</scope>
    <source>
        <strain evidence="7">Cfa_2016G</strain>
        <tissue evidence="7">Leaf</tissue>
    </source>
</reference>
<protein>
    <recommendedName>
        <fullName evidence="9">Helicase ATP-binding domain-containing protein</fullName>
    </recommendedName>
</protein>
<feature type="compositionally biased region" description="Acidic residues" evidence="4">
    <location>
        <begin position="784"/>
        <end position="793"/>
    </location>
</feature>
<dbReference type="PROSITE" id="PS51194">
    <property type="entry name" value="HELICASE_CTER"/>
    <property type="match status" value="1"/>
</dbReference>
<evidence type="ECO:0000256" key="1">
    <source>
        <dbReference type="ARBA" id="ARBA00022741"/>
    </source>
</evidence>
<dbReference type="Gene3D" id="3.40.50.300">
    <property type="entry name" value="P-loop containing nucleotide triphosphate hydrolases"/>
    <property type="match status" value="1"/>
</dbReference>
<dbReference type="PANTHER" id="PTHR45626">
    <property type="entry name" value="TRANSCRIPTION TERMINATION FACTOR 2-RELATED"/>
    <property type="match status" value="1"/>
</dbReference>
<evidence type="ECO:0000256" key="2">
    <source>
        <dbReference type="ARBA" id="ARBA00022801"/>
    </source>
</evidence>
<dbReference type="GO" id="GO:0008094">
    <property type="term" value="F:ATP-dependent activity, acting on DNA"/>
    <property type="evidence" value="ECO:0007669"/>
    <property type="project" value="TreeGrafter"/>
</dbReference>
<keyword evidence="1" id="KW-0547">Nucleotide-binding</keyword>
<evidence type="ECO:0000256" key="4">
    <source>
        <dbReference type="SAM" id="MobiDB-lite"/>
    </source>
</evidence>
<accession>A0A5N6KU90</accession>
<keyword evidence="2" id="KW-0378">Hydrolase</keyword>
<dbReference type="EMBL" id="VIBQ01000013">
    <property type="protein sequence ID" value="KAB8345962.1"/>
    <property type="molecule type" value="Genomic_DNA"/>
</dbReference>
<dbReference type="Gene3D" id="3.40.50.10810">
    <property type="entry name" value="Tandem AAA-ATPase domain"/>
    <property type="match status" value="1"/>
</dbReference>
<dbReference type="PANTHER" id="PTHR45626:SF14">
    <property type="entry name" value="ATP-DEPENDENT DNA HELICASE (EUROFUNG)"/>
    <property type="match status" value="1"/>
</dbReference>
<dbReference type="SUPFAM" id="SSF52540">
    <property type="entry name" value="P-loop containing nucleoside triphosphate hydrolases"/>
    <property type="match status" value="2"/>
</dbReference>
<feature type="region of interest" description="Disordered" evidence="4">
    <location>
        <begin position="759"/>
        <end position="849"/>
    </location>
</feature>
<dbReference type="GO" id="GO:0016787">
    <property type="term" value="F:hydrolase activity"/>
    <property type="evidence" value="ECO:0007669"/>
    <property type="project" value="UniProtKB-KW"/>
</dbReference>
<feature type="compositionally biased region" description="Pro residues" evidence="4">
    <location>
        <begin position="179"/>
        <end position="190"/>
    </location>
</feature>
<name>A0A5N6KU90_9ROSI</name>
<dbReference type="AlphaFoldDB" id="A0A5N6KU90"/>
<proteinExistence type="predicted"/>
<dbReference type="Proteomes" id="UP000327013">
    <property type="component" value="Unassembled WGS sequence"/>
</dbReference>
<evidence type="ECO:0008006" key="9">
    <source>
        <dbReference type="Google" id="ProtNLM"/>
    </source>
</evidence>